<dbReference type="Pfam" id="PF07377">
    <property type="entry name" value="DUF1493"/>
    <property type="match status" value="1"/>
</dbReference>
<dbReference type="EMBL" id="NCXK01000083">
    <property type="protein sequence ID" value="PAK74690.1"/>
    <property type="molecule type" value="Genomic_DNA"/>
</dbReference>
<dbReference type="AlphaFoldDB" id="A0A269XN62"/>
<evidence type="ECO:0008006" key="3">
    <source>
        <dbReference type="Google" id="ProtNLM"/>
    </source>
</evidence>
<dbReference type="Proteomes" id="UP000216151">
    <property type="component" value="Unassembled WGS sequence"/>
</dbReference>
<dbReference type="OrthoDB" id="7219370at2"/>
<proteinExistence type="predicted"/>
<accession>A0A269XN62</accession>
<evidence type="ECO:0000313" key="2">
    <source>
        <dbReference type="Proteomes" id="UP000216151"/>
    </source>
</evidence>
<dbReference type="InterPro" id="IPR010862">
    <property type="entry name" value="DUF1493"/>
</dbReference>
<organism evidence="1 2">
    <name type="scientific">Acetobacter fabarum</name>
    <dbReference type="NCBI Taxonomy" id="483199"/>
    <lineage>
        <taxon>Bacteria</taxon>
        <taxon>Pseudomonadati</taxon>
        <taxon>Pseudomonadota</taxon>
        <taxon>Alphaproteobacteria</taxon>
        <taxon>Acetobacterales</taxon>
        <taxon>Acetobacteraceae</taxon>
        <taxon>Acetobacter</taxon>
    </lineage>
</organism>
<reference evidence="1 2" key="1">
    <citation type="submission" date="2017-04" db="EMBL/GenBank/DDBJ databases">
        <title>Kefir bacterial isolates.</title>
        <authorList>
            <person name="Kim Y."/>
            <person name="Blasche S."/>
            <person name="Patil K.R."/>
        </authorList>
    </citation>
    <scope>NUCLEOTIDE SEQUENCE [LARGE SCALE GENOMIC DNA]</scope>
    <source>
        <strain evidence="1 2">KR</strain>
    </source>
</reference>
<comment type="caution">
    <text evidence="1">The sequence shown here is derived from an EMBL/GenBank/DDBJ whole genome shotgun (WGS) entry which is preliminary data.</text>
</comment>
<evidence type="ECO:0000313" key="1">
    <source>
        <dbReference type="EMBL" id="PAK74690.1"/>
    </source>
</evidence>
<keyword evidence="2" id="KW-1185">Reference proteome</keyword>
<sequence>MMLWVAGEANNVIKSYEKALYEIVLFISEQVPGPRPRELTENTTLRDDLRMHNDDAEKLMDSYFERFGVNAQTFDFEKYFPQEGDGIIGALLFGFLNRKHRQQDPEPLTIAMLAHAAFVGAWG</sequence>
<gene>
    <name evidence="1" type="ORF">B8X00_14060</name>
</gene>
<dbReference type="RefSeq" id="WP_095350633.1">
    <property type="nucleotide sequence ID" value="NZ_PDEU01000009.1"/>
</dbReference>
<protein>
    <recommendedName>
        <fullName evidence="3">DUF1493 domain-containing protein</fullName>
    </recommendedName>
</protein>
<name>A0A269XN62_9PROT</name>